<dbReference type="Gene3D" id="2.130.10.10">
    <property type="entry name" value="YVTN repeat-like/Quinoprotein amine dehydrogenase"/>
    <property type="match status" value="2"/>
</dbReference>
<dbReference type="PANTHER" id="PTHR47199:SF2">
    <property type="entry name" value="PHOTOSYSTEM II STABILITY_ASSEMBLY FACTOR HCF136, CHLOROPLASTIC"/>
    <property type="match status" value="1"/>
</dbReference>
<evidence type="ECO:0000313" key="5">
    <source>
        <dbReference type="Proteomes" id="UP000007382"/>
    </source>
</evidence>
<name>I0IKQ3_LEPFC</name>
<evidence type="ECO:0000313" key="4">
    <source>
        <dbReference type="EMBL" id="BAM05852.1"/>
    </source>
</evidence>
<dbReference type="GO" id="GO:0016787">
    <property type="term" value="F:hydrolase activity"/>
    <property type="evidence" value="ECO:0007669"/>
    <property type="project" value="UniProtKB-KW"/>
</dbReference>
<dbReference type="GO" id="GO:0015979">
    <property type="term" value="P:photosynthesis"/>
    <property type="evidence" value="ECO:0007669"/>
    <property type="project" value="UniProtKB-KW"/>
</dbReference>
<proteinExistence type="predicted"/>
<dbReference type="EMBL" id="AP012342">
    <property type="protein sequence ID" value="BAM05852.1"/>
    <property type="molecule type" value="Genomic_DNA"/>
</dbReference>
<dbReference type="InterPro" id="IPR015943">
    <property type="entry name" value="WD40/YVTN_repeat-like_dom_sf"/>
</dbReference>
<keyword evidence="1" id="KW-0602">Photosynthesis</keyword>
<keyword evidence="5" id="KW-1185">Reference proteome</keyword>
<evidence type="ECO:0000259" key="3">
    <source>
        <dbReference type="Pfam" id="PF14870"/>
    </source>
</evidence>
<dbReference type="KEGG" id="lfc:LFE_0123"/>
<reference evidence="5" key="2">
    <citation type="submission" date="2012-03" db="EMBL/GenBank/DDBJ databases">
        <title>The complete genome sequence of the pioneer microbe on fresh volcanic deposit, Leptospirillum ferrooxidans strain C2-3.</title>
        <authorList>
            <person name="Fujimura R."/>
            <person name="Sato Y."/>
            <person name="Nishizawa T."/>
            <person name="Nanba K."/>
            <person name="Oshima K."/>
            <person name="Hattori M."/>
            <person name="Kamijo T."/>
            <person name="Ohta H."/>
        </authorList>
    </citation>
    <scope>NUCLEOTIDE SEQUENCE [LARGE SCALE GENOMIC DNA]</scope>
    <source>
        <strain evidence="5">C2-3</strain>
    </source>
</reference>
<keyword evidence="4" id="KW-0378">Hydrolase</keyword>
<organism evidence="4 5">
    <name type="scientific">Leptospirillum ferrooxidans (strain C2-3)</name>
    <dbReference type="NCBI Taxonomy" id="1162668"/>
    <lineage>
        <taxon>Bacteria</taxon>
        <taxon>Pseudomonadati</taxon>
        <taxon>Nitrospirota</taxon>
        <taxon>Nitrospiria</taxon>
        <taxon>Nitrospirales</taxon>
        <taxon>Nitrospiraceae</taxon>
        <taxon>Leptospirillum</taxon>
    </lineage>
</organism>
<gene>
    <name evidence="4" type="ordered locus">LFE_0123</name>
</gene>
<evidence type="ECO:0000256" key="2">
    <source>
        <dbReference type="ARBA" id="ARBA00023276"/>
    </source>
</evidence>
<evidence type="ECO:0000256" key="1">
    <source>
        <dbReference type="ARBA" id="ARBA00022531"/>
    </source>
</evidence>
<protein>
    <submittedName>
        <fullName evidence="4">Putative glycosyl hydrolase, BNR repeat</fullName>
    </submittedName>
</protein>
<dbReference type="AlphaFoldDB" id="I0IKQ3"/>
<keyword evidence="2" id="KW-0604">Photosystem II</keyword>
<dbReference type="Pfam" id="PF14870">
    <property type="entry name" value="PSII_BNR"/>
    <property type="match status" value="1"/>
</dbReference>
<reference evidence="4 5" key="1">
    <citation type="journal article" date="2012" name="J. Bacteriol.">
        <title>Complete Genome Sequence of Leptospirillum ferrooxidans Strain C2-3, Isolated from a Fresh Volcanic Ash Deposit on the Island of Miyake, Japan.</title>
        <authorList>
            <person name="Fujimura R."/>
            <person name="Sato Y."/>
            <person name="Nishizawa T."/>
            <person name="Oshima K."/>
            <person name="Kim S.-W."/>
            <person name="Hattori M."/>
            <person name="Kamijo T."/>
            <person name="Ohta H."/>
        </authorList>
    </citation>
    <scope>NUCLEOTIDE SEQUENCE [LARGE SCALE GENOMIC DNA]</scope>
    <source>
        <strain evidence="4 5">C2-3</strain>
    </source>
</reference>
<dbReference type="InterPro" id="IPR028203">
    <property type="entry name" value="PSII_CF48-like_dom"/>
</dbReference>
<dbReference type="GO" id="GO:0009523">
    <property type="term" value="C:photosystem II"/>
    <property type="evidence" value="ECO:0007669"/>
    <property type="project" value="UniProtKB-KW"/>
</dbReference>
<feature type="domain" description="Photosynthesis system II assembly factor Ycf48/Hcf136-like" evidence="3">
    <location>
        <begin position="89"/>
        <end position="177"/>
    </location>
</feature>
<dbReference type="OrthoDB" id="9813892at2"/>
<dbReference type="HOGENOM" id="CLU_914655_0_0_0"/>
<dbReference type="PANTHER" id="PTHR47199">
    <property type="entry name" value="PHOTOSYSTEM II STABILITY/ASSEMBLY FACTOR HCF136, CHLOROPLASTIC"/>
    <property type="match status" value="1"/>
</dbReference>
<dbReference type="PATRIC" id="fig|1162668.3.peg.148"/>
<dbReference type="eggNOG" id="COG4447">
    <property type="taxonomic scope" value="Bacteria"/>
</dbReference>
<dbReference type="SUPFAM" id="SSF110296">
    <property type="entry name" value="Oligoxyloglucan reducing end-specific cellobiohydrolase"/>
    <property type="match status" value="1"/>
</dbReference>
<dbReference type="Proteomes" id="UP000007382">
    <property type="component" value="Chromosome"/>
</dbReference>
<sequence>MSFMIVFWGIIFFSGCTKNNAPPFPVFTLPPGTAFRLSQPVPVVASGQKIPRSLRYVGTLDGIASPSEGHFVVVGDQSSIWKSDDGGVSWKRIAPPLMGDFYGIAFSSALVGWISGDDGVLLKTVDGGDHWTRVSVPVKDFFLQSISFPDPLHGFISGEKGIVLATSDGGASWKRLVVPTVQNLYGIAFLTPQHGYVAGWHRTFLETTDGGTTFHPLEMASERVTRQEPSFNVLSTDGKRVLLAGDHGLVYYSPDGNSSHFSKLEIPVRNDLYGAALLPDGSVALSGEGGILLSGKPGSAIEPVIKSEGDLSESDFLGVISSNGKLSAVGTLGVILTPAR</sequence>
<accession>I0IKQ3</accession>